<dbReference type="PANTHER" id="PTHR15157">
    <property type="entry name" value="UV RADIATION RESISTANCE-ASSOCIATED GENE PROTEIN"/>
    <property type="match status" value="1"/>
</dbReference>
<dbReference type="Proteomes" id="UP001255856">
    <property type="component" value="Unassembled WGS sequence"/>
</dbReference>
<dbReference type="PANTHER" id="PTHR15157:SF5">
    <property type="entry name" value="UV RADIATION RESISTANCE-ASSOCIATED GENE PROTEIN"/>
    <property type="match status" value="1"/>
</dbReference>
<evidence type="ECO:0000256" key="2">
    <source>
        <dbReference type="SAM" id="MobiDB-lite"/>
    </source>
</evidence>
<dbReference type="GO" id="GO:0000149">
    <property type="term" value="F:SNARE binding"/>
    <property type="evidence" value="ECO:0007669"/>
    <property type="project" value="TreeGrafter"/>
</dbReference>
<evidence type="ECO:0000313" key="4">
    <source>
        <dbReference type="Proteomes" id="UP001255856"/>
    </source>
</evidence>
<reference evidence="3" key="1">
    <citation type="submission" date="2021-01" db="EMBL/GenBank/DDBJ databases">
        <authorList>
            <person name="Eckstrom K.M.E."/>
        </authorList>
    </citation>
    <scope>NUCLEOTIDE SEQUENCE</scope>
    <source>
        <strain evidence="3">UVCC 0001</strain>
    </source>
</reference>
<dbReference type="GO" id="GO:0000323">
    <property type="term" value="C:lytic vacuole"/>
    <property type="evidence" value="ECO:0007669"/>
    <property type="project" value="TreeGrafter"/>
</dbReference>
<dbReference type="EMBL" id="JASFZW010000001">
    <property type="protein sequence ID" value="KAK2080178.1"/>
    <property type="molecule type" value="Genomic_DNA"/>
</dbReference>
<dbReference type="GO" id="GO:0035493">
    <property type="term" value="P:SNARE complex assembly"/>
    <property type="evidence" value="ECO:0007669"/>
    <property type="project" value="TreeGrafter"/>
</dbReference>
<comment type="caution">
    <text evidence="3">The sequence shown here is derived from an EMBL/GenBank/DDBJ whole genome shotgun (WGS) entry which is preliminary data.</text>
</comment>
<feature type="region of interest" description="Disordered" evidence="2">
    <location>
        <begin position="73"/>
        <end position="114"/>
    </location>
</feature>
<evidence type="ECO:0000313" key="3">
    <source>
        <dbReference type="EMBL" id="KAK2080178.1"/>
    </source>
</evidence>
<keyword evidence="4" id="KW-1185">Reference proteome</keyword>
<feature type="compositionally biased region" description="Low complexity" evidence="2">
    <location>
        <begin position="73"/>
        <end position="83"/>
    </location>
</feature>
<gene>
    <name evidence="3" type="ORF">QBZ16_000031</name>
</gene>
<protein>
    <recommendedName>
        <fullName evidence="5">UV radiation resistance-associated gene protein</fullName>
    </recommendedName>
</protein>
<proteinExistence type="predicted"/>
<sequence>MAPSSTAGYSRIPAAAVAVPGPALANGGAEPAEQPPRLGPGRRRGRPPSLLEDGPSVSRRLAALLMSRLLPSASASNLSAPSSGAGTPLRGALARAPGPASVRGASDAEEEPCAANAAGRSVTFQSLMQQALALRARRASGRRPAELDRLRREAAALAERVRATRARQRQWRQEAARLRDALLTQAQTQATALRVMLGAGRRLASAAEAVRGREGRDRVLASFSQLTARRCALAVALGDAFQLHPVAVAVPREPSGRLFGRARCPGLVKREVLLSVLGLPLDGKLCRRAFLYDSYEIDPAQDREASVAVCHAAHLTALLAACLGLPLRYPLLLRGSTSYVLSGYGPAPNIGDEPDAQAANSPSRSLAIYPNPEADPFASPAVAAYPLHCDSDRERPRFGIALYLLNKNVTQLLQAHGMSASGPSHLLANIYKLLAAARSAGI</sequence>
<dbReference type="GO" id="GO:0005768">
    <property type="term" value="C:endosome"/>
    <property type="evidence" value="ECO:0007669"/>
    <property type="project" value="TreeGrafter"/>
</dbReference>
<dbReference type="AlphaFoldDB" id="A0AAD9MMU0"/>
<evidence type="ECO:0008006" key="5">
    <source>
        <dbReference type="Google" id="ProtNLM"/>
    </source>
</evidence>
<feature type="region of interest" description="Disordered" evidence="2">
    <location>
        <begin position="21"/>
        <end position="55"/>
    </location>
</feature>
<organism evidence="3 4">
    <name type="scientific">Prototheca wickerhamii</name>
    <dbReference type="NCBI Taxonomy" id="3111"/>
    <lineage>
        <taxon>Eukaryota</taxon>
        <taxon>Viridiplantae</taxon>
        <taxon>Chlorophyta</taxon>
        <taxon>core chlorophytes</taxon>
        <taxon>Trebouxiophyceae</taxon>
        <taxon>Chlorellales</taxon>
        <taxon>Chlorellaceae</taxon>
        <taxon>Prototheca</taxon>
    </lineage>
</organism>
<evidence type="ECO:0000256" key="1">
    <source>
        <dbReference type="ARBA" id="ARBA00023054"/>
    </source>
</evidence>
<name>A0AAD9MMU0_PROWI</name>
<accession>A0AAD9MMU0</accession>
<keyword evidence="1" id="KW-0175">Coiled coil</keyword>